<dbReference type="EMBL" id="JACRSZ010000003">
    <property type="protein sequence ID" value="MBC8572384.1"/>
    <property type="molecule type" value="Genomic_DNA"/>
</dbReference>
<name>A0ABR7N7R2_9FIRM</name>
<feature type="region of interest" description="Disordered" evidence="1">
    <location>
        <begin position="28"/>
        <end position="60"/>
    </location>
</feature>
<keyword evidence="3" id="KW-1185">Reference proteome</keyword>
<accession>A0ABR7N7R2</accession>
<organism evidence="2 3">
    <name type="scientific">Jingyaoa shaoxingensis</name>
    <dbReference type="NCBI Taxonomy" id="2763671"/>
    <lineage>
        <taxon>Bacteria</taxon>
        <taxon>Bacillati</taxon>
        <taxon>Bacillota</taxon>
        <taxon>Clostridia</taxon>
        <taxon>Lachnospirales</taxon>
        <taxon>Lachnospiraceae</taxon>
        <taxon>Jingyaoa</taxon>
    </lineage>
</organism>
<evidence type="ECO:0000256" key="1">
    <source>
        <dbReference type="SAM" id="MobiDB-lite"/>
    </source>
</evidence>
<comment type="caution">
    <text evidence="2">The sequence shown here is derived from an EMBL/GenBank/DDBJ whole genome shotgun (WGS) entry which is preliminary data.</text>
</comment>
<proteinExistence type="predicted"/>
<reference evidence="2 3" key="1">
    <citation type="submission" date="2020-08" db="EMBL/GenBank/DDBJ databases">
        <title>Genome public.</title>
        <authorList>
            <person name="Liu C."/>
            <person name="Sun Q."/>
        </authorList>
    </citation>
    <scope>NUCLEOTIDE SEQUENCE [LARGE SCALE GENOMIC DNA]</scope>
    <source>
        <strain evidence="2 3">NSJ-46</strain>
    </source>
</reference>
<protein>
    <submittedName>
        <fullName evidence="2">Uncharacterized protein</fullName>
    </submittedName>
</protein>
<gene>
    <name evidence="2" type="ORF">H8716_04680</name>
</gene>
<sequence length="60" mass="7434">MNRKVKTHIVIDGNAFYEIDEECMRQKMENEQKKIQKKQRELQKKRPELEDRQENEKSKE</sequence>
<dbReference type="Proteomes" id="UP000657421">
    <property type="component" value="Unassembled WGS sequence"/>
</dbReference>
<evidence type="ECO:0000313" key="2">
    <source>
        <dbReference type="EMBL" id="MBC8572384.1"/>
    </source>
</evidence>
<evidence type="ECO:0000313" key="3">
    <source>
        <dbReference type="Proteomes" id="UP000657421"/>
    </source>
</evidence>